<evidence type="ECO:0000313" key="1">
    <source>
        <dbReference type="EMBL" id="TXK45830.1"/>
    </source>
</evidence>
<accession>A0A5C8K9K9</accession>
<proteinExistence type="predicted"/>
<dbReference type="SUPFAM" id="SSF75169">
    <property type="entry name" value="DsrEFH-like"/>
    <property type="match status" value="1"/>
</dbReference>
<name>A0A5C8K9K9_9BACT</name>
<reference evidence="1 2" key="1">
    <citation type="submission" date="2019-08" db="EMBL/GenBank/DDBJ databases">
        <authorList>
            <person name="Shi S."/>
        </authorList>
    </citation>
    <scope>NUCLEOTIDE SEQUENCE [LARGE SCALE GENOMIC DNA]</scope>
    <source>
        <strain evidence="1 2">GY10130</strain>
    </source>
</reference>
<sequence length="187" mass="21013">MLCHVVTVHILDYSIVMLYSRLFAIQHYYLINSNIMKSNQLSALPAMMLLLMWLISGTSLAQSLPPLTASEKADLQHHRAYAFLAKEDRHIKGAWETYQQLKNSGVPVQHFEVVAIGNAVKSITAEQESGKFIQEKSDGAFSVTVCQIALDRHNINKKDLPKAAGVISNGYIRLYQLQAKEYLVIQP</sequence>
<dbReference type="EMBL" id="VRTY01000039">
    <property type="protein sequence ID" value="TXK45830.1"/>
    <property type="molecule type" value="Genomic_DNA"/>
</dbReference>
<dbReference type="InterPro" id="IPR027396">
    <property type="entry name" value="DsrEFH-like"/>
</dbReference>
<gene>
    <name evidence="1" type="ORF">FVR03_11595</name>
</gene>
<dbReference type="AlphaFoldDB" id="A0A5C8K9K9"/>
<protein>
    <submittedName>
        <fullName evidence="1">DsrE family protein</fullName>
    </submittedName>
</protein>
<dbReference type="Proteomes" id="UP000321926">
    <property type="component" value="Unassembled WGS sequence"/>
</dbReference>
<keyword evidence="2" id="KW-1185">Reference proteome</keyword>
<dbReference type="Pfam" id="PF02635">
    <property type="entry name" value="DsrE"/>
    <property type="match status" value="1"/>
</dbReference>
<organism evidence="1 2">
    <name type="scientific">Pontibacter qinzhouensis</name>
    <dbReference type="NCBI Taxonomy" id="2603253"/>
    <lineage>
        <taxon>Bacteria</taxon>
        <taxon>Pseudomonadati</taxon>
        <taxon>Bacteroidota</taxon>
        <taxon>Cytophagia</taxon>
        <taxon>Cytophagales</taxon>
        <taxon>Hymenobacteraceae</taxon>
        <taxon>Pontibacter</taxon>
    </lineage>
</organism>
<evidence type="ECO:0000313" key="2">
    <source>
        <dbReference type="Proteomes" id="UP000321926"/>
    </source>
</evidence>
<dbReference type="Gene3D" id="3.40.1260.10">
    <property type="entry name" value="DsrEFH-like"/>
    <property type="match status" value="1"/>
</dbReference>
<dbReference type="InterPro" id="IPR003787">
    <property type="entry name" value="Sulphur_relay_DsrE/F-like"/>
</dbReference>
<dbReference type="OrthoDB" id="979716at2"/>
<comment type="caution">
    <text evidence="1">The sequence shown here is derived from an EMBL/GenBank/DDBJ whole genome shotgun (WGS) entry which is preliminary data.</text>
</comment>